<protein>
    <submittedName>
        <fullName evidence="9">ABC transporter permease</fullName>
    </submittedName>
</protein>
<evidence type="ECO:0000313" key="10">
    <source>
        <dbReference type="Proteomes" id="UP001597112"/>
    </source>
</evidence>
<keyword evidence="10" id="KW-1185">Reference proteome</keyword>
<evidence type="ECO:0000256" key="4">
    <source>
        <dbReference type="ARBA" id="ARBA00022989"/>
    </source>
</evidence>
<dbReference type="InterPro" id="IPR003838">
    <property type="entry name" value="ABC3_permease_C"/>
</dbReference>
<dbReference type="PANTHER" id="PTHR30572:SF18">
    <property type="entry name" value="ABC-TYPE MACROLIDE FAMILY EXPORT SYSTEM PERMEASE COMPONENT 2"/>
    <property type="match status" value="1"/>
</dbReference>
<feature type="transmembrane region" description="Helical" evidence="6">
    <location>
        <begin position="855"/>
        <end position="875"/>
    </location>
</feature>
<feature type="domain" description="MacB-like periplasmic core" evidence="8">
    <location>
        <begin position="99"/>
        <end position="330"/>
    </location>
</feature>
<keyword evidence="5 6" id="KW-0472">Membrane</keyword>
<dbReference type="InterPro" id="IPR050250">
    <property type="entry name" value="Macrolide_Exporter_MacB"/>
</dbReference>
<feature type="transmembrane region" description="Helical" evidence="6">
    <location>
        <begin position="479"/>
        <end position="500"/>
    </location>
</feature>
<keyword evidence="4 6" id="KW-1133">Transmembrane helix</keyword>
<evidence type="ECO:0000256" key="1">
    <source>
        <dbReference type="ARBA" id="ARBA00004651"/>
    </source>
</evidence>
<evidence type="ECO:0000259" key="8">
    <source>
        <dbReference type="Pfam" id="PF12704"/>
    </source>
</evidence>
<evidence type="ECO:0000259" key="7">
    <source>
        <dbReference type="Pfam" id="PF02687"/>
    </source>
</evidence>
<dbReference type="EMBL" id="JBHTKA010000016">
    <property type="protein sequence ID" value="MFD1003370.1"/>
    <property type="molecule type" value="Genomic_DNA"/>
</dbReference>
<feature type="transmembrane region" description="Helical" evidence="6">
    <location>
        <begin position="815"/>
        <end position="835"/>
    </location>
</feature>
<name>A0ABW3KBP5_9BACT</name>
<accession>A0ABW3KBP5</accession>
<feature type="transmembrane region" description="Helical" evidence="6">
    <location>
        <begin position="100"/>
        <end position="121"/>
    </location>
</feature>
<dbReference type="RefSeq" id="WP_377586011.1">
    <property type="nucleotide sequence ID" value="NZ_JBHTKA010000016.1"/>
</dbReference>
<feature type="transmembrane region" description="Helical" evidence="6">
    <location>
        <begin position="430"/>
        <end position="456"/>
    </location>
</feature>
<feature type="domain" description="ABC3 transporter permease C-terminal" evidence="7">
    <location>
        <begin position="389"/>
        <end position="507"/>
    </location>
</feature>
<evidence type="ECO:0000256" key="3">
    <source>
        <dbReference type="ARBA" id="ARBA00022692"/>
    </source>
</evidence>
<feature type="domain" description="ABC3 transporter permease C-terminal" evidence="7">
    <location>
        <begin position="774"/>
        <end position="887"/>
    </location>
</feature>
<dbReference type="InterPro" id="IPR025857">
    <property type="entry name" value="MacB_PCD"/>
</dbReference>
<feature type="transmembrane region" description="Helical" evidence="6">
    <location>
        <begin position="383"/>
        <end position="403"/>
    </location>
</feature>
<evidence type="ECO:0000313" key="9">
    <source>
        <dbReference type="EMBL" id="MFD1003370.1"/>
    </source>
</evidence>
<dbReference type="PANTHER" id="PTHR30572">
    <property type="entry name" value="MEMBRANE COMPONENT OF TRANSPORTER-RELATED"/>
    <property type="match status" value="1"/>
</dbReference>
<evidence type="ECO:0000256" key="6">
    <source>
        <dbReference type="SAM" id="Phobius"/>
    </source>
</evidence>
<gene>
    <name evidence="9" type="ORF">ACFQ21_28850</name>
</gene>
<dbReference type="Proteomes" id="UP001597112">
    <property type="component" value="Unassembled WGS sequence"/>
</dbReference>
<comment type="subcellular location">
    <subcellularLocation>
        <location evidence="1">Cell membrane</location>
        <topology evidence="1">Multi-pass membrane protein</topology>
    </subcellularLocation>
</comment>
<evidence type="ECO:0000256" key="5">
    <source>
        <dbReference type="ARBA" id="ARBA00023136"/>
    </source>
</evidence>
<organism evidence="9 10">
    <name type="scientific">Ohtaekwangia kribbensis</name>
    <dbReference type="NCBI Taxonomy" id="688913"/>
    <lineage>
        <taxon>Bacteria</taxon>
        <taxon>Pseudomonadati</taxon>
        <taxon>Bacteroidota</taxon>
        <taxon>Cytophagia</taxon>
        <taxon>Cytophagales</taxon>
        <taxon>Fulvivirgaceae</taxon>
        <taxon>Ohtaekwangia</taxon>
    </lineage>
</organism>
<feature type="transmembrane region" description="Helical" evidence="6">
    <location>
        <begin position="527"/>
        <end position="547"/>
    </location>
</feature>
<dbReference type="NCBIfam" id="NF038404">
    <property type="entry name" value="perm_prefix_2"/>
    <property type="match status" value="1"/>
</dbReference>
<sequence length="894" mass="100822">MIQNNRPSPPRFFLRFFRWFCHPALKDSIEGDLMEFYYERCNASGKRKADLNFIVDVVLLCRPGIIKPSQPHHTINHYGMLKNYCKVSIRNIRKYKTFSFINIFGLSVAMSVCMLVMLMLADQRSYDQFHEKKEHIYRILSDYENSRQPYATSPFPLATALKSEYTIAEETTNLTPGVGGDITYDQQLTQAAGYFADPGFFRVFSFELEEGNKYTALEAPNSVVISKALANQLFCDANPIGKIVEFADRKLPFPVEHIGGGEAAVSWGSFTVTGVIDIDKYRSHLKFDILMSASTQTQLYTDKRVEDFSNNWEWYFRTYTYALLASDKTEDDLTLALNDLVARKYANIKAEHTKGFKLQPQKLADIQLGLRNNDTNNRMPVQGYYFLGILALVIMISACLNYTNLSIARALTRAKEIGVRKVTGANKKSLVVQFLSESVITSLLALAMALVLLLFVKRAFKGLWINKHLKFDLPDSVEVYIGFIVFALLTGLLAGIYPAFHLSRYEPVRVLKNIGSIGIGKLGMRKVLSVSQFVISLFFITTSILIFNQFKYFLEFDYGFTSANIVNIDLQGNDYRKLANEWSSIPGVGTISATNIVPATGQNDNIQIRRSGDQGDYLEAGILHTDENFTDNLGLKVIAGKGLPEPTDSSGRYIVVNEQMIHALGYKHPAEIIGQVLENKWRDEAMTVVGVVEDFRYKLLINEHDIGPLVMRNQQDYKYANVKIVSADLMGTIAKMESRWKQLDPTHPMSYEFFDDQLATTHQGIFDIVAILGFIAFLSVIIACLGMLGMATYTAERKKKEVGIRKVLGAENFRIAYLLSREFLKVLAIAIVIGAPLSYMVNNLWLQKFPNRVEFGFGTVFIGTVILLMLGLLTIGSQTIRASRTNPVESLRND</sequence>
<dbReference type="Pfam" id="PF02687">
    <property type="entry name" value="FtsX"/>
    <property type="match status" value="2"/>
</dbReference>
<feature type="transmembrane region" description="Helical" evidence="6">
    <location>
        <begin position="768"/>
        <end position="794"/>
    </location>
</feature>
<comment type="caution">
    <text evidence="9">The sequence shown here is derived from an EMBL/GenBank/DDBJ whole genome shotgun (WGS) entry which is preliminary data.</text>
</comment>
<dbReference type="InterPro" id="IPR047699">
    <property type="entry name" value="Permease_put_prefix"/>
</dbReference>
<evidence type="ECO:0000256" key="2">
    <source>
        <dbReference type="ARBA" id="ARBA00022475"/>
    </source>
</evidence>
<dbReference type="Pfam" id="PF12704">
    <property type="entry name" value="MacB_PCD"/>
    <property type="match status" value="1"/>
</dbReference>
<keyword evidence="2" id="KW-1003">Cell membrane</keyword>
<reference evidence="10" key="1">
    <citation type="journal article" date="2019" name="Int. J. Syst. Evol. Microbiol.">
        <title>The Global Catalogue of Microorganisms (GCM) 10K type strain sequencing project: providing services to taxonomists for standard genome sequencing and annotation.</title>
        <authorList>
            <consortium name="The Broad Institute Genomics Platform"/>
            <consortium name="The Broad Institute Genome Sequencing Center for Infectious Disease"/>
            <person name="Wu L."/>
            <person name="Ma J."/>
        </authorList>
    </citation>
    <scope>NUCLEOTIDE SEQUENCE [LARGE SCALE GENOMIC DNA]</scope>
    <source>
        <strain evidence="10">CCUG 58938</strain>
    </source>
</reference>
<keyword evidence="3 6" id="KW-0812">Transmembrane</keyword>
<proteinExistence type="predicted"/>